<proteinExistence type="predicted"/>
<dbReference type="EMBL" id="SGIT01000001">
    <property type="protein sequence ID" value="RZF61423.1"/>
    <property type="molecule type" value="Genomic_DNA"/>
</dbReference>
<dbReference type="PANTHER" id="PTHR30373:SF2">
    <property type="entry name" value="UPF0603 PROTEIN YGCG"/>
    <property type="match status" value="1"/>
</dbReference>
<name>A0A4Q6XMT9_9SPHI</name>
<evidence type="ECO:0000313" key="2">
    <source>
        <dbReference type="EMBL" id="RZF61423.1"/>
    </source>
</evidence>
<dbReference type="Proteomes" id="UP000292855">
    <property type="component" value="Unassembled WGS sequence"/>
</dbReference>
<organism evidence="2 3">
    <name type="scientific">Sphingobacterium corticibacterium</name>
    <dbReference type="NCBI Taxonomy" id="2484746"/>
    <lineage>
        <taxon>Bacteria</taxon>
        <taxon>Pseudomonadati</taxon>
        <taxon>Bacteroidota</taxon>
        <taxon>Sphingobacteriia</taxon>
        <taxon>Sphingobacteriales</taxon>
        <taxon>Sphingobacteriaceae</taxon>
        <taxon>Sphingobacterium</taxon>
    </lineage>
</organism>
<dbReference type="Pfam" id="PF04536">
    <property type="entry name" value="TPM_phosphatase"/>
    <property type="match status" value="1"/>
</dbReference>
<dbReference type="PANTHER" id="PTHR30373">
    <property type="entry name" value="UPF0603 PROTEIN YGCG"/>
    <property type="match status" value="1"/>
</dbReference>
<dbReference type="AlphaFoldDB" id="A0A4Q6XMT9"/>
<accession>A0A4Q6XMT9</accession>
<evidence type="ECO:0000259" key="1">
    <source>
        <dbReference type="Pfam" id="PF04536"/>
    </source>
</evidence>
<evidence type="ECO:0000313" key="3">
    <source>
        <dbReference type="Proteomes" id="UP000292855"/>
    </source>
</evidence>
<dbReference type="OrthoDB" id="9810918at2"/>
<dbReference type="PROSITE" id="PS51257">
    <property type="entry name" value="PROKAR_LIPOPROTEIN"/>
    <property type="match status" value="1"/>
</dbReference>
<reference evidence="2 3" key="1">
    <citation type="submission" date="2019-02" db="EMBL/GenBank/DDBJ databases">
        <authorList>
            <person name="Li Y."/>
        </authorList>
    </citation>
    <scope>NUCLEOTIDE SEQUENCE [LARGE SCALE GENOMIC DNA]</scope>
    <source>
        <strain evidence="2 3">30C10-4-7</strain>
    </source>
</reference>
<dbReference type="InterPro" id="IPR007621">
    <property type="entry name" value="TPM_dom"/>
</dbReference>
<dbReference type="RefSeq" id="WP_130139652.1">
    <property type="nucleotide sequence ID" value="NZ_SGIT01000001.1"/>
</dbReference>
<protein>
    <submittedName>
        <fullName evidence="2">TPM domain-containing protein</fullName>
    </submittedName>
</protein>
<gene>
    <name evidence="2" type="ORF">EWE74_00845</name>
</gene>
<feature type="domain" description="TPM" evidence="1">
    <location>
        <begin position="47"/>
        <end position="171"/>
    </location>
</feature>
<comment type="caution">
    <text evidence="2">The sequence shown here is derived from an EMBL/GenBank/DDBJ whole genome shotgun (WGS) entry which is preliminary data.</text>
</comment>
<dbReference type="Gene3D" id="3.10.310.50">
    <property type="match status" value="1"/>
</dbReference>
<sequence>MTPKVQSIISYLGFLWLVAFFGCFFSSTLLAQGIPAQQKFVIKKNRIIDNENIFTSIEIQQLDSIVTRCWDKGIAEIAIVTLDDRHTNKENFDSYVFNNLTSYALGEYGKNNGIVIAISKKLRQMRIENGYGIEQVLSNAATKKIIDEQFIPKFKDGKYFEGTLNGLHTIISDVAKVMKEEDFTLASSIFTPSIFKKIRAFVLENGSPQTFRNLDSDNPSYNFTSLDVFLGPSRKNSFVLKDFQEDNYYEMTIRDNDGRLYQFVYFEKSIPEQTFIHRKMKPEKVYWWYPGDKYLSSDVWPLLAQIEDEIVQNSAVNEAKPFTEYQWILKQEFHPMERVYKDIENNDTLSFHHSHFSVDGKNAGTFYTNPAERILTLKMEDEERPAFAIFKMNDSYRYRYNFNKKARKLYLVPLDEQEGDDLVCVEGCTLLFEILEQ</sequence>
<keyword evidence="3" id="KW-1185">Reference proteome</keyword>